<sequence length="355" mass="38619">MSGQQTRQWVLYNPPRKSPVVLSGPNSTFAIQSATLPPPGANEVLLQILYFSNDPGQRGWISADVDLERQYLAPVQKGQVMKSFAICEVLESKSENITKGQLVMATTTGWTEYAVVDAKLVTPIQPDEAAGIRATHFIGVLGVPGITAYYGLADIAHATKDDIVVISGAGGATGSMVVQVAKHLIGSKKVIGIAGGAEKCKWVESLGADVCVDYKAMNFKEELWRATEGFVDVYFDNVGGEILDLMLQRVRRFGRITACGSISSYNGHLQSITRWGEIVTNRLEVRGFIVFDTMGTPRGAEIVDALKRGIRDGKIKVGIADETVIPTRFEDVPRTWMGLFEGKNQGKLVTELIKV</sequence>
<name>A0A6A5WSI5_9PLEO</name>
<dbReference type="InterPro" id="IPR020843">
    <property type="entry name" value="ER"/>
</dbReference>
<evidence type="ECO:0000256" key="1">
    <source>
        <dbReference type="ARBA" id="ARBA00023002"/>
    </source>
</evidence>
<dbReference type="Proteomes" id="UP000799779">
    <property type="component" value="Unassembled WGS sequence"/>
</dbReference>
<proteinExistence type="predicted"/>
<dbReference type="InterPro" id="IPR013149">
    <property type="entry name" value="ADH-like_C"/>
</dbReference>
<dbReference type="CDD" id="cd05288">
    <property type="entry name" value="PGDH"/>
    <property type="match status" value="1"/>
</dbReference>
<dbReference type="InterPro" id="IPR011032">
    <property type="entry name" value="GroES-like_sf"/>
</dbReference>
<evidence type="ECO:0000259" key="2">
    <source>
        <dbReference type="SMART" id="SM00829"/>
    </source>
</evidence>
<dbReference type="AlphaFoldDB" id="A0A6A5WSI5"/>
<dbReference type="Gene3D" id="3.90.180.10">
    <property type="entry name" value="Medium-chain alcohol dehydrogenases, catalytic domain"/>
    <property type="match status" value="1"/>
</dbReference>
<dbReference type="OrthoDB" id="809632at2759"/>
<evidence type="ECO:0000313" key="4">
    <source>
        <dbReference type="Proteomes" id="UP000799779"/>
    </source>
</evidence>
<dbReference type="SMART" id="SM00829">
    <property type="entry name" value="PKS_ER"/>
    <property type="match status" value="1"/>
</dbReference>
<dbReference type="Gene3D" id="3.40.50.720">
    <property type="entry name" value="NAD(P)-binding Rossmann-like Domain"/>
    <property type="match status" value="1"/>
</dbReference>
<dbReference type="Pfam" id="PF16884">
    <property type="entry name" value="ADH_N_2"/>
    <property type="match status" value="1"/>
</dbReference>
<dbReference type="SUPFAM" id="SSF50129">
    <property type="entry name" value="GroES-like"/>
    <property type="match status" value="1"/>
</dbReference>
<keyword evidence="1" id="KW-0560">Oxidoreductase</keyword>
<gene>
    <name evidence="3" type="ORF">P154DRAFT_520504</name>
</gene>
<dbReference type="EMBL" id="ML977574">
    <property type="protein sequence ID" value="KAF2003151.1"/>
    <property type="molecule type" value="Genomic_DNA"/>
</dbReference>
<dbReference type="GO" id="GO:0016628">
    <property type="term" value="F:oxidoreductase activity, acting on the CH-CH group of donors, NAD or NADP as acceptor"/>
    <property type="evidence" value="ECO:0007669"/>
    <property type="project" value="InterPro"/>
</dbReference>
<organism evidence="3 4">
    <name type="scientific">Amniculicola lignicola CBS 123094</name>
    <dbReference type="NCBI Taxonomy" id="1392246"/>
    <lineage>
        <taxon>Eukaryota</taxon>
        <taxon>Fungi</taxon>
        <taxon>Dikarya</taxon>
        <taxon>Ascomycota</taxon>
        <taxon>Pezizomycotina</taxon>
        <taxon>Dothideomycetes</taxon>
        <taxon>Pleosporomycetidae</taxon>
        <taxon>Pleosporales</taxon>
        <taxon>Amniculicolaceae</taxon>
        <taxon>Amniculicola</taxon>
    </lineage>
</organism>
<dbReference type="Pfam" id="PF00107">
    <property type="entry name" value="ADH_zinc_N"/>
    <property type="match status" value="1"/>
</dbReference>
<evidence type="ECO:0000313" key="3">
    <source>
        <dbReference type="EMBL" id="KAF2003151.1"/>
    </source>
</evidence>
<reference evidence="3" key="1">
    <citation type="journal article" date="2020" name="Stud. Mycol.">
        <title>101 Dothideomycetes genomes: a test case for predicting lifestyles and emergence of pathogens.</title>
        <authorList>
            <person name="Haridas S."/>
            <person name="Albert R."/>
            <person name="Binder M."/>
            <person name="Bloem J."/>
            <person name="Labutti K."/>
            <person name="Salamov A."/>
            <person name="Andreopoulos B."/>
            <person name="Baker S."/>
            <person name="Barry K."/>
            <person name="Bills G."/>
            <person name="Bluhm B."/>
            <person name="Cannon C."/>
            <person name="Castanera R."/>
            <person name="Culley D."/>
            <person name="Daum C."/>
            <person name="Ezra D."/>
            <person name="Gonzalez J."/>
            <person name="Henrissat B."/>
            <person name="Kuo A."/>
            <person name="Liang C."/>
            <person name="Lipzen A."/>
            <person name="Lutzoni F."/>
            <person name="Magnuson J."/>
            <person name="Mondo S."/>
            <person name="Nolan M."/>
            <person name="Ohm R."/>
            <person name="Pangilinan J."/>
            <person name="Park H.-J."/>
            <person name="Ramirez L."/>
            <person name="Alfaro M."/>
            <person name="Sun H."/>
            <person name="Tritt A."/>
            <person name="Yoshinaga Y."/>
            <person name="Zwiers L.-H."/>
            <person name="Turgeon B."/>
            <person name="Goodwin S."/>
            <person name="Spatafora J."/>
            <person name="Crous P."/>
            <person name="Grigoriev I."/>
        </authorList>
    </citation>
    <scope>NUCLEOTIDE SEQUENCE</scope>
    <source>
        <strain evidence="3">CBS 123094</strain>
    </source>
</reference>
<accession>A0A6A5WSI5</accession>
<dbReference type="InterPro" id="IPR036291">
    <property type="entry name" value="NAD(P)-bd_dom_sf"/>
</dbReference>
<dbReference type="InterPro" id="IPR041694">
    <property type="entry name" value="ADH_N_2"/>
</dbReference>
<dbReference type="SUPFAM" id="SSF51735">
    <property type="entry name" value="NAD(P)-binding Rossmann-fold domains"/>
    <property type="match status" value="1"/>
</dbReference>
<dbReference type="FunFam" id="3.40.50.720:FF:000121">
    <property type="entry name" value="Prostaglandin reductase 2"/>
    <property type="match status" value="1"/>
</dbReference>
<feature type="domain" description="Enoyl reductase (ER)" evidence="2">
    <location>
        <begin position="24"/>
        <end position="350"/>
    </location>
</feature>
<dbReference type="PANTHER" id="PTHR43205:SF19">
    <property type="entry name" value="ENOYL REDUCTASE (ER) DOMAIN-CONTAINING PROTEIN"/>
    <property type="match status" value="1"/>
</dbReference>
<keyword evidence="4" id="KW-1185">Reference proteome</keyword>
<dbReference type="InterPro" id="IPR045010">
    <property type="entry name" value="MDR_fam"/>
</dbReference>
<dbReference type="PANTHER" id="PTHR43205">
    <property type="entry name" value="PROSTAGLANDIN REDUCTASE"/>
    <property type="match status" value="1"/>
</dbReference>
<protein>
    <submittedName>
        <fullName evidence="3">NAD(P)-binding protein</fullName>
    </submittedName>
</protein>